<name>A0A1H2EPJ7_9GAMM</name>
<feature type="region of interest" description="Disordered" evidence="1">
    <location>
        <begin position="1"/>
        <end position="77"/>
    </location>
</feature>
<evidence type="ECO:0000256" key="1">
    <source>
        <dbReference type="SAM" id="MobiDB-lite"/>
    </source>
</evidence>
<gene>
    <name evidence="3" type="ORF">SAMN05216580_0755</name>
</gene>
<feature type="compositionally biased region" description="Polar residues" evidence="1">
    <location>
        <begin position="380"/>
        <end position="391"/>
    </location>
</feature>
<dbReference type="CDD" id="cd17470">
    <property type="entry name" value="T3SS_Flik_C"/>
    <property type="match status" value="1"/>
</dbReference>
<feature type="compositionally biased region" description="Polar residues" evidence="1">
    <location>
        <begin position="203"/>
        <end position="230"/>
    </location>
</feature>
<dbReference type="PANTHER" id="PTHR37533:SF2">
    <property type="entry name" value="FLAGELLAR HOOK-LENGTH CONTROL PROTEIN"/>
    <property type="match status" value="1"/>
</dbReference>
<dbReference type="InterPro" id="IPR038610">
    <property type="entry name" value="FliK-like_C_sf"/>
</dbReference>
<dbReference type="EMBL" id="LT629780">
    <property type="protein sequence ID" value="SDT97060.1"/>
    <property type="molecule type" value="Genomic_DNA"/>
</dbReference>
<dbReference type="InterPro" id="IPR021136">
    <property type="entry name" value="Flagellar_hook_control-like_C"/>
</dbReference>
<dbReference type="AlphaFoldDB" id="A0A1H2EPJ7"/>
<feature type="region of interest" description="Disordered" evidence="1">
    <location>
        <begin position="380"/>
        <end position="406"/>
    </location>
</feature>
<organism evidence="3 4">
    <name type="scientific">Geopseudomonas guangdongensis</name>
    <dbReference type="NCBI Taxonomy" id="1245526"/>
    <lineage>
        <taxon>Bacteria</taxon>
        <taxon>Pseudomonadati</taxon>
        <taxon>Pseudomonadota</taxon>
        <taxon>Gammaproteobacteria</taxon>
        <taxon>Pseudomonadales</taxon>
        <taxon>Pseudomonadaceae</taxon>
        <taxon>Geopseudomonas</taxon>
    </lineage>
</organism>
<proteinExistence type="predicted"/>
<evidence type="ECO:0000259" key="2">
    <source>
        <dbReference type="Pfam" id="PF02120"/>
    </source>
</evidence>
<keyword evidence="3" id="KW-0966">Cell projection</keyword>
<keyword evidence="3" id="KW-0282">Flagellum</keyword>
<evidence type="ECO:0000313" key="3">
    <source>
        <dbReference type="EMBL" id="SDT97060.1"/>
    </source>
</evidence>
<dbReference type="InterPro" id="IPR052563">
    <property type="entry name" value="FliK"/>
</dbReference>
<feature type="compositionally biased region" description="Low complexity" evidence="1">
    <location>
        <begin position="1"/>
        <end position="20"/>
    </location>
</feature>
<sequence length="438" mass="43639">MDIIALPATPAATTPPSTAPRQDEGFARSLEQASARQPAGGDKSGGRTATDTRTARSTPPSAQSSDHEAQDAGYDSAVPTELAALLSLQTLPVAMPDNEGAATPSNPLPGEAPLPAILPGSAELVAADAVLLATSQDAAPVAPGAPLLPSDSAADSLAQISARLALIEQAGNPLPANEMAAAQNGAAPLAATPLAGLNPLPRSDSQSAASATLDNLTGTRTQSVPQPTLVPSTSAAAMPAADAASAPAAPLPSSAAGFDIPEGLQTVRSEPFAPSLAAATTSSPAASLPAATLSAPLGSSDWQQGLGQQLIGLHQRGGQQIELHLHPAELGPLSISLKLGDNAAHAHFLAAHPQVRAAIEQALPQLREALAEQGITLGETSVGEQRQQQAQGEPGSRSEARGEQLAGNGEADEIATGLPQAGARTTTGLLAGGIDLYA</sequence>
<dbReference type="STRING" id="1245526.SAMN05216580_0755"/>
<feature type="region of interest" description="Disordered" evidence="1">
    <location>
        <begin position="193"/>
        <end position="236"/>
    </location>
</feature>
<keyword evidence="3" id="KW-0969">Cilium</keyword>
<evidence type="ECO:0000313" key="4">
    <source>
        <dbReference type="Proteomes" id="UP000243063"/>
    </source>
</evidence>
<dbReference type="Gene3D" id="3.30.750.140">
    <property type="match status" value="1"/>
</dbReference>
<protein>
    <submittedName>
        <fullName evidence="3">Flagellar hook-length control protein FliK</fullName>
    </submittedName>
</protein>
<dbReference type="OrthoDB" id="1792985at2"/>
<dbReference type="RefSeq" id="WP_090212225.1">
    <property type="nucleotide sequence ID" value="NZ_LT629780.1"/>
</dbReference>
<reference evidence="4" key="1">
    <citation type="submission" date="2016-10" db="EMBL/GenBank/DDBJ databases">
        <authorList>
            <person name="Varghese N."/>
            <person name="Submissions S."/>
        </authorList>
    </citation>
    <scope>NUCLEOTIDE SEQUENCE [LARGE SCALE GENOMIC DNA]</scope>
    <source>
        <strain evidence="4">CCTCC 2012022</strain>
    </source>
</reference>
<dbReference type="PANTHER" id="PTHR37533">
    <property type="entry name" value="FLAGELLAR HOOK-LENGTH CONTROL PROTEIN"/>
    <property type="match status" value="1"/>
</dbReference>
<accession>A0A1H2EPJ7</accession>
<feature type="compositionally biased region" description="Low complexity" evidence="1">
    <location>
        <begin position="46"/>
        <end position="61"/>
    </location>
</feature>
<dbReference type="Pfam" id="PF02120">
    <property type="entry name" value="Flg_hook"/>
    <property type="match status" value="1"/>
</dbReference>
<dbReference type="Proteomes" id="UP000243063">
    <property type="component" value="Chromosome I"/>
</dbReference>
<feature type="domain" description="Flagellar hook-length control protein-like C-terminal" evidence="2">
    <location>
        <begin position="309"/>
        <end position="391"/>
    </location>
</feature>
<keyword evidence="4" id="KW-1185">Reference proteome</keyword>